<dbReference type="Gramene" id="KGN49259">
    <property type="protein sequence ID" value="KGN49259"/>
    <property type="gene ID" value="Csa_6G518140"/>
</dbReference>
<feature type="compositionally biased region" description="Polar residues" evidence="1">
    <location>
        <begin position="59"/>
        <end position="68"/>
    </location>
</feature>
<accession>A0A0A0KK92</accession>
<dbReference type="Proteomes" id="UP000029981">
    <property type="component" value="Chromosome 6"/>
</dbReference>
<name>A0A0A0KK92_CUCSA</name>
<keyword evidence="3" id="KW-1185">Reference proteome</keyword>
<reference evidence="2 3" key="3">
    <citation type="journal article" date="2010" name="BMC Genomics">
        <title>Transcriptome sequencing and comparative analysis of cucumber flowers with different sex types.</title>
        <authorList>
            <person name="Guo S."/>
            <person name="Zheng Y."/>
            <person name="Joung J.G."/>
            <person name="Liu S."/>
            <person name="Zhang Z."/>
            <person name="Crasta O.R."/>
            <person name="Sobral B.W."/>
            <person name="Xu Y."/>
            <person name="Huang S."/>
            <person name="Fei Z."/>
        </authorList>
    </citation>
    <scope>NUCLEOTIDE SEQUENCE [LARGE SCALE GENOMIC DNA]</scope>
    <source>
        <strain evidence="3">cv. 9930</strain>
    </source>
</reference>
<feature type="compositionally biased region" description="Polar residues" evidence="1">
    <location>
        <begin position="85"/>
        <end position="105"/>
    </location>
</feature>
<evidence type="ECO:0000313" key="3">
    <source>
        <dbReference type="Proteomes" id="UP000029981"/>
    </source>
</evidence>
<feature type="region of interest" description="Disordered" evidence="1">
    <location>
        <begin position="1"/>
        <end position="25"/>
    </location>
</feature>
<organism evidence="2 3">
    <name type="scientific">Cucumis sativus</name>
    <name type="common">Cucumber</name>
    <dbReference type="NCBI Taxonomy" id="3659"/>
    <lineage>
        <taxon>Eukaryota</taxon>
        <taxon>Viridiplantae</taxon>
        <taxon>Streptophyta</taxon>
        <taxon>Embryophyta</taxon>
        <taxon>Tracheophyta</taxon>
        <taxon>Spermatophyta</taxon>
        <taxon>Magnoliopsida</taxon>
        <taxon>eudicotyledons</taxon>
        <taxon>Gunneridae</taxon>
        <taxon>Pentapetalae</taxon>
        <taxon>rosids</taxon>
        <taxon>fabids</taxon>
        <taxon>Cucurbitales</taxon>
        <taxon>Cucurbitaceae</taxon>
        <taxon>Benincaseae</taxon>
        <taxon>Cucumis</taxon>
    </lineage>
</organism>
<evidence type="ECO:0000313" key="2">
    <source>
        <dbReference type="EMBL" id="KGN49259.1"/>
    </source>
</evidence>
<protein>
    <submittedName>
        <fullName evidence="2">Uncharacterized protein</fullName>
    </submittedName>
</protein>
<proteinExistence type="predicted"/>
<reference evidence="2 3" key="1">
    <citation type="journal article" date="2009" name="Nat. Genet.">
        <title>The genome of the cucumber, Cucumis sativus L.</title>
        <authorList>
            <person name="Huang S."/>
            <person name="Li R."/>
            <person name="Zhang Z."/>
            <person name="Li L."/>
            <person name="Gu X."/>
            <person name="Fan W."/>
            <person name="Lucas W.J."/>
            <person name="Wang X."/>
            <person name="Xie B."/>
            <person name="Ni P."/>
            <person name="Ren Y."/>
            <person name="Zhu H."/>
            <person name="Li J."/>
            <person name="Lin K."/>
            <person name="Jin W."/>
            <person name="Fei Z."/>
            <person name="Li G."/>
            <person name="Staub J."/>
            <person name="Kilian A."/>
            <person name="van der Vossen E.A."/>
            <person name="Wu Y."/>
            <person name="Guo J."/>
            <person name="He J."/>
            <person name="Jia Z."/>
            <person name="Ren Y."/>
            <person name="Tian G."/>
            <person name="Lu Y."/>
            <person name="Ruan J."/>
            <person name="Qian W."/>
            <person name="Wang M."/>
            <person name="Huang Q."/>
            <person name="Li B."/>
            <person name="Xuan Z."/>
            <person name="Cao J."/>
            <person name="Asan"/>
            <person name="Wu Z."/>
            <person name="Zhang J."/>
            <person name="Cai Q."/>
            <person name="Bai Y."/>
            <person name="Zhao B."/>
            <person name="Han Y."/>
            <person name="Li Y."/>
            <person name="Li X."/>
            <person name="Wang S."/>
            <person name="Shi Q."/>
            <person name="Liu S."/>
            <person name="Cho W.K."/>
            <person name="Kim J.Y."/>
            <person name="Xu Y."/>
            <person name="Heller-Uszynska K."/>
            <person name="Miao H."/>
            <person name="Cheng Z."/>
            <person name="Zhang S."/>
            <person name="Wu J."/>
            <person name="Yang Y."/>
            <person name="Kang H."/>
            <person name="Li M."/>
            <person name="Liang H."/>
            <person name="Ren X."/>
            <person name="Shi Z."/>
            <person name="Wen M."/>
            <person name="Jian M."/>
            <person name="Yang H."/>
            <person name="Zhang G."/>
            <person name="Yang Z."/>
            <person name="Chen R."/>
            <person name="Liu S."/>
            <person name="Li J."/>
            <person name="Ma L."/>
            <person name="Liu H."/>
            <person name="Zhou Y."/>
            <person name="Zhao J."/>
            <person name="Fang X."/>
            <person name="Li G."/>
            <person name="Fang L."/>
            <person name="Li Y."/>
            <person name="Liu D."/>
            <person name="Zheng H."/>
            <person name="Zhang Y."/>
            <person name="Qin N."/>
            <person name="Li Z."/>
            <person name="Yang G."/>
            <person name="Yang S."/>
            <person name="Bolund L."/>
            <person name="Kristiansen K."/>
            <person name="Zheng H."/>
            <person name="Li S."/>
            <person name="Zhang X."/>
            <person name="Yang H."/>
            <person name="Wang J."/>
            <person name="Sun R."/>
            <person name="Zhang B."/>
            <person name="Jiang S."/>
            <person name="Wang J."/>
            <person name="Du Y."/>
            <person name="Li S."/>
        </authorList>
    </citation>
    <scope>NUCLEOTIDE SEQUENCE [LARGE SCALE GENOMIC DNA]</scope>
    <source>
        <strain evidence="3">cv. 9930</strain>
    </source>
</reference>
<reference evidence="2 3" key="4">
    <citation type="journal article" date="2011" name="BMC Genomics">
        <title>RNA-Seq improves annotation of protein-coding genes in the cucumber genome.</title>
        <authorList>
            <person name="Li Z."/>
            <person name="Zhang Z."/>
            <person name="Yan P."/>
            <person name="Huang S."/>
            <person name="Fei Z."/>
            <person name="Lin K."/>
        </authorList>
    </citation>
    <scope>NUCLEOTIDE SEQUENCE [LARGE SCALE GENOMIC DNA]</scope>
    <source>
        <strain evidence="3">cv. 9930</strain>
    </source>
</reference>
<reference evidence="2 3" key="2">
    <citation type="journal article" date="2009" name="PLoS ONE">
        <title>An integrated genetic and cytogenetic map of the cucumber genome.</title>
        <authorList>
            <person name="Ren Y."/>
            <person name="Zhang Z."/>
            <person name="Liu J."/>
            <person name="Staub J.E."/>
            <person name="Han Y."/>
            <person name="Cheng Z."/>
            <person name="Li X."/>
            <person name="Lu J."/>
            <person name="Miao H."/>
            <person name="Kang H."/>
            <person name="Xie B."/>
            <person name="Gu X."/>
            <person name="Wang X."/>
            <person name="Du Y."/>
            <person name="Jin W."/>
            <person name="Huang S."/>
        </authorList>
    </citation>
    <scope>NUCLEOTIDE SEQUENCE [LARGE SCALE GENOMIC DNA]</scope>
    <source>
        <strain evidence="3">cv. 9930</strain>
    </source>
</reference>
<gene>
    <name evidence="2" type="ORF">Csa_6G518140</name>
</gene>
<dbReference type="AlphaFoldDB" id="A0A0A0KK92"/>
<dbReference type="EMBL" id="CM002927">
    <property type="protein sequence ID" value="KGN49259.1"/>
    <property type="molecule type" value="Genomic_DNA"/>
</dbReference>
<feature type="compositionally biased region" description="Basic residues" evidence="1">
    <location>
        <begin position="1"/>
        <end position="14"/>
    </location>
</feature>
<evidence type="ECO:0000256" key="1">
    <source>
        <dbReference type="SAM" id="MobiDB-lite"/>
    </source>
</evidence>
<feature type="region of interest" description="Disordered" evidence="1">
    <location>
        <begin position="43"/>
        <end position="126"/>
    </location>
</feature>
<sequence>MASGRKSNKQHTTKHPNCNRQRRQNLLRLIRWRRVKTVHHILIKQSNSRENQNRHESMQEINKPQPITSRDGRRKFHGAVDDPQASESGESIGNIPLTVSETISETLKETRQSTESNKAGGEVARN</sequence>